<dbReference type="Proteomes" id="UP000282515">
    <property type="component" value="Unassembled WGS sequence"/>
</dbReference>
<dbReference type="AlphaFoldDB" id="A0A3L8P9H8"/>
<dbReference type="InterPro" id="IPR005064">
    <property type="entry name" value="BUG"/>
</dbReference>
<evidence type="ECO:0000313" key="3">
    <source>
        <dbReference type="Proteomes" id="UP000282515"/>
    </source>
</evidence>
<reference evidence="2 3" key="1">
    <citation type="submission" date="2018-10" db="EMBL/GenBank/DDBJ databases">
        <title>Aeromicrobium sp. 9W16Y-2 whole genome shotgun sequence.</title>
        <authorList>
            <person name="Li F."/>
        </authorList>
    </citation>
    <scope>NUCLEOTIDE SEQUENCE [LARGE SCALE GENOMIC DNA]</scope>
    <source>
        <strain evidence="2 3">9W16Y-2</strain>
    </source>
</reference>
<sequence>NAGKTLSYATTGVGTGSQLSSELLFKLAEIPGKAVPFDGGAPALTAVLGNQADVASVQLGEAMPQIEAGKVTPIVTFAKERNQYLDDVPTAVESGYEVEVQQARAIAAPKGT</sequence>
<name>A0A3L8P9H8_9ACTN</name>
<evidence type="ECO:0000256" key="1">
    <source>
        <dbReference type="ARBA" id="ARBA00006987"/>
    </source>
</evidence>
<gene>
    <name evidence="2" type="ORF">D9V41_17060</name>
</gene>
<protein>
    <submittedName>
        <fullName evidence="2">Tripartite tricarboxylate transporter substrate binding protein</fullName>
    </submittedName>
</protein>
<dbReference type="PANTHER" id="PTHR42928:SF5">
    <property type="entry name" value="BLR1237 PROTEIN"/>
    <property type="match status" value="1"/>
</dbReference>
<comment type="similarity">
    <text evidence="1">Belongs to the UPF0065 (bug) family.</text>
</comment>
<accession>A0A3L8P9H8</accession>
<feature type="non-terminal residue" evidence="2">
    <location>
        <position position="1"/>
    </location>
</feature>
<proteinExistence type="inferred from homology"/>
<dbReference type="RefSeq" id="WP_279432368.1">
    <property type="nucleotide sequence ID" value="NZ_RDBF01000221.1"/>
</dbReference>
<dbReference type="EMBL" id="RDBF01000221">
    <property type="protein sequence ID" value="RLV51398.1"/>
    <property type="molecule type" value="Genomic_DNA"/>
</dbReference>
<organism evidence="2 3">
    <name type="scientific">Aeromicrobium phragmitis</name>
    <dbReference type="NCBI Taxonomy" id="2478914"/>
    <lineage>
        <taxon>Bacteria</taxon>
        <taxon>Bacillati</taxon>
        <taxon>Actinomycetota</taxon>
        <taxon>Actinomycetes</taxon>
        <taxon>Propionibacteriales</taxon>
        <taxon>Nocardioidaceae</taxon>
        <taxon>Aeromicrobium</taxon>
    </lineage>
</organism>
<comment type="caution">
    <text evidence="2">The sequence shown here is derived from an EMBL/GenBank/DDBJ whole genome shotgun (WGS) entry which is preliminary data.</text>
</comment>
<evidence type="ECO:0000313" key="2">
    <source>
        <dbReference type="EMBL" id="RLV51398.1"/>
    </source>
</evidence>
<feature type="non-terminal residue" evidence="2">
    <location>
        <position position="112"/>
    </location>
</feature>
<dbReference type="Gene3D" id="3.40.190.10">
    <property type="entry name" value="Periplasmic binding protein-like II"/>
    <property type="match status" value="1"/>
</dbReference>
<keyword evidence="3" id="KW-1185">Reference proteome</keyword>
<dbReference type="PANTHER" id="PTHR42928">
    <property type="entry name" value="TRICARBOXYLATE-BINDING PROTEIN"/>
    <property type="match status" value="1"/>
</dbReference>
<dbReference type="Pfam" id="PF03401">
    <property type="entry name" value="TctC"/>
    <property type="match status" value="1"/>
</dbReference>